<dbReference type="InterPro" id="IPR010982">
    <property type="entry name" value="Lambda_DNA-bd_dom_sf"/>
</dbReference>
<protein>
    <submittedName>
        <fullName evidence="2">DNA-binding transcriptional response regulator, NtrC family, contains REC, AAA-type ATPase, and a Fis-type DNA-binding domains</fullName>
    </submittedName>
</protein>
<evidence type="ECO:0000313" key="2">
    <source>
        <dbReference type="EMBL" id="SIO49243.1"/>
    </source>
</evidence>
<dbReference type="EMBL" id="FSRO01000002">
    <property type="protein sequence ID" value="SIO49243.1"/>
    <property type="molecule type" value="Genomic_DNA"/>
</dbReference>
<gene>
    <name evidence="2" type="ORF">SAMN02743940_0033</name>
</gene>
<dbReference type="Gene3D" id="1.10.260.40">
    <property type="entry name" value="lambda repressor-like DNA-binding domains"/>
    <property type="match status" value="1"/>
</dbReference>
<name>A0A1N6JYA6_9PROT</name>
<dbReference type="InterPro" id="IPR027417">
    <property type="entry name" value="P-loop_NTPase"/>
</dbReference>
<evidence type="ECO:0000313" key="3">
    <source>
        <dbReference type="Proteomes" id="UP000185062"/>
    </source>
</evidence>
<proteinExistence type="predicted"/>
<dbReference type="RefSeq" id="WP_028462370.1">
    <property type="nucleotide sequence ID" value="NZ_FSRO01000002.1"/>
</dbReference>
<dbReference type="AlphaFoldDB" id="A0A1N6JYA6"/>
<sequence length="493" mass="55482">MTILSKKKIKKRLVISFIGRTDLNYIESQGENISPILRLLTHLSCLEPKLSLHQTCLLLFDDDLDGKTDRYEFYQKLQQVLPQMGLDGLAVERRKIVLPEGPTDLNALYEIVWKKIPTSGAQRNNEVIFHLSSGTPAMKFTLLLAANCLPLENVRMFETSIQNDVLEVYPPYVLAARGIHERARTKSLSKLSDRARRQLIPDTVFDDPHVKASFAAIHRAATNRKMPQRLLIKGPSGSGKWHASEQFSKWHGGEMIKWTEWSKEPEIGSAQTGTLLIRHLDAWPEKALQKLTNLSEKYSKIAIAATFRTDHTPAATLNTLTHDGLRGAIHIELPSLGARSDVVALSEALLRQLGLMNGKLKERLQHDLQTDLYPRNLHDLKSLLATAAAQSSGAHIDRLAYERSRQIKSANEVLAHAWEILVGLEFGPGRPKLDDILNIIRSAIARRIQAEGRSQKEIGKLLGLSQQTVSDILKKKSDQFSQEIWIKQNNEKV</sequence>
<dbReference type="STRING" id="44575.SAMN05216419_10567"/>
<evidence type="ECO:0000259" key="1">
    <source>
        <dbReference type="PROSITE" id="PS50943"/>
    </source>
</evidence>
<feature type="domain" description="HTH cro/C1-type" evidence="1">
    <location>
        <begin position="444"/>
        <end position="487"/>
    </location>
</feature>
<dbReference type="GO" id="GO:0003677">
    <property type="term" value="F:DNA binding"/>
    <property type="evidence" value="ECO:0007669"/>
    <property type="project" value="UniProtKB-KW"/>
</dbReference>
<dbReference type="Proteomes" id="UP000185062">
    <property type="component" value="Unassembled WGS sequence"/>
</dbReference>
<accession>A0A1N6JYA6</accession>
<dbReference type="SUPFAM" id="SSF47413">
    <property type="entry name" value="lambda repressor-like DNA-binding domains"/>
    <property type="match status" value="1"/>
</dbReference>
<dbReference type="PROSITE" id="PS50943">
    <property type="entry name" value="HTH_CROC1"/>
    <property type="match status" value="1"/>
</dbReference>
<organism evidence="2 3">
    <name type="scientific">Nitrosomonas cryotolerans ATCC 49181</name>
    <dbReference type="NCBI Taxonomy" id="1131553"/>
    <lineage>
        <taxon>Bacteria</taxon>
        <taxon>Pseudomonadati</taxon>
        <taxon>Pseudomonadota</taxon>
        <taxon>Betaproteobacteria</taxon>
        <taxon>Nitrosomonadales</taxon>
        <taxon>Nitrosomonadaceae</taxon>
        <taxon>Nitrosomonas</taxon>
    </lineage>
</organism>
<reference evidence="2 3" key="1">
    <citation type="submission" date="2016-12" db="EMBL/GenBank/DDBJ databases">
        <authorList>
            <person name="Song W.-J."/>
            <person name="Kurnit D.M."/>
        </authorList>
    </citation>
    <scope>NUCLEOTIDE SEQUENCE [LARGE SCALE GENOMIC DNA]</scope>
    <source>
        <strain evidence="2 3">ATCC 49181</strain>
    </source>
</reference>
<keyword evidence="2" id="KW-0238">DNA-binding</keyword>
<dbReference type="SUPFAM" id="SSF52540">
    <property type="entry name" value="P-loop containing nucleoside triphosphate hydrolases"/>
    <property type="match status" value="1"/>
</dbReference>
<dbReference type="InterPro" id="IPR001387">
    <property type="entry name" value="Cro/C1-type_HTH"/>
</dbReference>
<keyword evidence="3" id="KW-1185">Reference proteome</keyword>